<comment type="caution">
    <text evidence="1">The sequence shown here is derived from an EMBL/GenBank/DDBJ whole genome shotgun (WGS) entry which is preliminary data.</text>
</comment>
<evidence type="ECO:0000313" key="2">
    <source>
        <dbReference type="Proteomes" id="UP000499080"/>
    </source>
</evidence>
<proteinExistence type="predicted"/>
<keyword evidence="2" id="KW-1185">Reference proteome</keyword>
<dbReference type="EMBL" id="BGPR01001075">
    <property type="protein sequence ID" value="GBM44744.1"/>
    <property type="molecule type" value="Genomic_DNA"/>
</dbReference>
<gene>
    <name evidence="1" type="ORF">AVEN_83872_1</name>
</gene>
<organism evidence="1 2">
    <name type="scientific">Araneus ventricosus</name>
    <name type="common">Orbweaver spider</name>
    <name type="synonym">Epeira ventricosa</name>
    <dbReference type="NCBI Taxonomy" id="182803"/>
    <lineage>
        <taxon>Eukaryota</taxon>
        <taxon>Metazoa</taxon>
        <taxon>Ecdysozoa</taxon>
        <taxon>Arthropoda</taxon>
        <taxon>Chelicerata</taxon>
        <taxon>Arachnida</taxon>
        <taxon>Araneae</taxon>
        <taxon>Araneomorphae</taxon>
        <taxon>Entelegynae</taxon>
        <taxon>Araneoidea</taxon>
        <taxon>Araneidae</taxon>
        <taxon>Araneus</taxon>
    </lineage>
</organism>
<sequence>MTGVLYCWVKNDPSLPSFQRKMRSQERMVESIEQNVRKFCPFFRPLVVVRAFPRLSKAKDLQSILWPTIEKIMEEIDFRDSCRATSATQLLWKMNSRSLLLVL</sequence>
<dbReference type="AlphaFoldDB" id="A0A4Y2FYJ4"/>
<evidence type="ECO:0000313" key="1">
    <source>
        <dbReference type="EMBL" id="GBM44744.1"/>
    </source>
</evidence>
<dbReference type="Proteomes" id="UP000499080">
    <property type="component" value="Unassembled WGS sequence"/>
</dbReference>
<reference evidence="1 2" key="1">
    <citation type="journal article" date="2019" name="Sci. Rep.">
        <title>Orb-weaving spider Araneus ventricosus genome elucidates the spidroin gene catalogue.</title>
        <authorList>
            <person name="Kono N."/>
            <person name="Nakamura H."/>
            <person name="Ohtoshi R."/>
            <person name="Moran D.A.P."/>
            <person name="Shinohara A."/>
            <person name="Yoshida Y."/>
            <person name="Fujiwara M."/>
            <person name="Mori M."/>
            <person name="Tomita M."/>
            <person name="Arakawa K."/>
        </authorList>
    </citation>
    <scope>NUCLEOTIDE SEQUENCE [LARGE SCALE GENOMIC DNA]</scope>
</reference>
<protein>
    <submittedName>
        <fullName evidence="1">Uncharacterized protein</fullName>
    </submittedName>
</protein>
<accession>A0A4Y2FYJ4</accession>
<name>A0A4Y2FYJ4_ARAVE</name>